<protein>
    <submittedName>
        <fullName evidence="1">Uncharacterized protein</fullName>
    </submittedName>
</protein>
<dbReference type="AlphaFoldDB" id="A0A9Q3HJ07"/>
<dbReference type="EMBL" id="AVOT02019520">
    <property type="protein sequence ID" value="MBW0507131.1"/>
    <property type="molecule type" value="Genomic_DNA"/>
</dbReference>
<name>A0A9Q3HJ07_9BASI</name>
<gene>
    <name evidence="1" type="ORF">O181_046846</name>
</gene>
<comment type="caution">
    <text evidence="1">The sequence shown here is derived from an EMBL/GenBank/DDBJ whole genome shotgun (WGS) entry which is preliminary data.</text>
</comment>
<accession>A0A9Q3HJ07</accession>
<organism evidence="1 2">
    <name type="scientific">Austropuccinia psidii MF-1</name>
    <dbReference type="NCBI Taxonomy" id="1389203"/>
    <lineage>
        <taxon>Eukaryota</taxon>
        <taxon>Fungi</taxon>
        <taxon>Dikarya</taxon>
        <taxon>Basidiomycota</taxon>
        <taxon>Pucciniomycotina</taxon>
        <taxon>Pucciniomycetes</taxon>
        <taxon>Pucciniales</taxon>
        <taxon>Sphaerophragmiaceae</taxon>
        <taxon>Austropuccinia</taxon>
    </lineage>
</organism>
<evidence type="ECO:0000313" key="2">
    <source>
        <dbReference type="Proteomes" id="UP000765509"/>
    </source>
</evidence>
<evidence type="ECO:0000313" key="1">
    <source>
        <dbReference type="EMBL" id="MBW0507131.1"/>
    </source>
</evidence>
<keyword evidence="2" id="KW-1185">Reference proteome</keyword>
<dbReference type="Proteomes" id="UP000765509">
    <property type="component" value="Unassembled WGS sequence"/>
</dbReference>
<sequence length="202" mass="22938">MLKHLNANNNGMNAIGIESDSFQSMQNERETSIVEIKGNLQGEDGKIDDTEVVPPEANGNYPIAAIDNNGVDFGRMGENSRRIIDKTTQKPKAFSLGRRESMCQSSTITLELGLKGWNFANKMNQNMKNMISPLLVLIQHGQEQEEEQDCEIELRLQEAERREEEPKMQAEEKDFRDQLNMVILTVLAKIGSINKDELQLDW</sequence>
<proteinExistence type="predicted"/>
<reference evidence="1" key="1">
    <citation type="submission" date="2021-03" db="EMBL/GenBank/DDBJ databases">
        <title>Draft genome sequence of rust myrtle Austropuccinia psidii MF-1, a brazilian biotype.</title>
        <authorList>
            <person name="Quecine M.C."/>
            <person name="Pachon D.M.R."/>
            <person name="Bonatelli M.L."/>
            <person name="Correr F.H."/>
            <person name="Franceschini L.M."/>
            <person name="Leite T.F."/>
            <person name="Margarido G.R.A."/>
            <person name="Almeida C.A."/>
            <person name="Ferrarezi J.A."/>
            <person name="Labate C.A."/>
        </authorList>
    </citation>
    <scope>NUCLEOTIDE SEQUENCE</scope>
    <source>
        <strain evidence="1">MF-1</strain>
    </source>
</reference>